<organism evidence="2 3">
    <name type="scientific">Liparis tanakae</name>
    <name type="common">Tanaka's snailfish</name>
    <dbReference type="NCBI Taxonomy" id="230148"/>
    <lineage>
        <taxon>Eukaryota</taxon>
        <taxon>Metazoa</taxon>
        <taxon>Chordata</taxon>
        <taxon>Craniata</taxon>
        <taxon>Vertebrata</taxon>
        <taxon>Euteleostomi</taxon>
        <taxon>Actinopterygii</taxon>
        <taxon>Neopterygii</taxon>
        <taxon>Teleostei</taxon>
        <taxon>Neoteleostei</taxon>
        <taxon>Acanthomorphata</taxon>
        <taxon>Eupercaria</taxon>
        <taxon>Perciformes</taxon>
        <taxon>Cottioidei</taxon>
        <taxon>Cottales</taxon>
        <taxon>Liparidae</taxon>
        <taxon>Liparis</taxon>
    </lineage>
</organism>
<dbReference type="AlphaFoldDB" id="A0A4Z2HVI3"/>
<feature type="compositionally biased region" description="Polar residues" evidence="1">
    <location>
        <begin position="1"/>
        <end position="24"/>
    </location>
</feature>
<dbReference type="EMBL" id="SRLO01000172">
    <property type="protein sequence ID" value="TNN69678.1"/>
    <property type="molecule type" value="Genomic_DNA"/>
</dbReference>
<protein>
    <submittedName>
        <fullName evidence="2">Uncharacterized protein</fullName>
    </submittedName>
</protein>
<reference evidence="2 3" key="1">
    <citation type="submission" date="2019-03" db="EMBL/GenBank/DDBJ databases">
        <title>First draft genome of Liparis tanakae, snailfish: a comprehensive survey of snailfish specific genes.</title>
        <authorList>
            <person name="Kim W."/>
            <person name="Song I."/>
            <person name="Jeong J.-H."/>
            <person name="Kim D."/>
            <person name="Kim S."/>
            <person name="Ryu S."/>
            <person name="Song J.Y."/>
            <person name="Lee S.K."/>
        </authorList>
    </citation>
    <scope>NUCLEOTIDE SEQUENCE [LARGE SCALE GENOMIC DNA]</scope>
    <source>
        <tissue evidence="2">Muscle</tissue>
    </source>
</reference>
<proteinExistence type="predicted"/>
<comment type="caution">
    <text evidence="2">The sequence shown here is derived from an EMBL/GenBank/DDBJ whole genome shotgun (WGS) entry which is preliminary data.</text>
</comment>
<evidence type="ECO:0000313" key="3">
    <source>
        <dbReference type="Proteomes" id="UP000314294"/>
    </source>
</evidence>
<evidence type="ECO:0000313" key="2">
    <source>
        <dbReference type="EMBL" id="TNN69678.1"/>
    </source>
</evidence>
<evidence type="ECO:0000256" key="1">
    <source>
        <dbReference type="SAM" id="MobiDB-lite"/>
    </source>
</evidence>
<feature type="region of interest" description="Disordered" evidence="1">
    <location>
        <begin position="1"/>
        <end position="28"/>
    </location>
</feature>
<name>A0A4Z2HVI3_9TELE</name>
<gene>
    <name evidence="2" type="ORF">EYF80_020042</name>
</gene>
<dbReference type="Proteomes" id="UP000314294">
    <property type="component" value="Unassembled WGS sequence"/>
</dbReference>
<accession>A0A4Z2HVI3</accession>
<sequence length="177" mass="18208">MEDTEQGGTVLQSRSTKQLPSDPQGTPAKCEVHEVASSGCLEASVRSIRCKAGALFSLAGSAMPSNCHLSATSVGSSLFAVTVDSLAVPALIICVYSGKLGPAARGAAGGDLRMLSSKAEAEWKQVCRVRSRAQGGPAAGGGGTPAGRSVWATRKSVHVCLHNAFKLKSAMEACMFR</sequence>
<keyword evidence="3" id="KW-1185">Reference proteome</keyword>